<feature type="compositionally biased region" description="Basic and acidic residues" evidence="1">
    <location>
        <begin position="230"/>
        <end position="239"/>
    </location>
</feature>
<proteinExistence type="predicted"/>
<keyword evidence="3" id="KW-1185">Reference proteome</keyword>
<protein>
    <submittedName>
        <fullName evidence="2">Uncharacterized protein</fullName>
    </submittedName>
</protein>
<dbReference type="Proteomes" id="UP001054902">
    <property type="component" value="Unassembled WGS sequence"/>
</dbReference>
<reference evidence="2 3" key="1">
    <citation type="journal article" date="2021" name="Sci. Rep.">
        <title>The genome of the diatom Chaetoceros tenuissimus carries an ancient integrated fragment of an extant virus.</title>
        <authorList>
            <person name="Hongo Y."/>
            <person name="Kimura K."/>
            <person name="Takaki Y."/>
            <person name="Yoshida Y."/>
            <person name="Baba S."/>
            <person name="Kobayashi G."/>
            <person name="Nagasaki K."/>
            <person name="Hano T."/>
            <person name="Tomaru Y."/>
        </authorList>
    </citation>
    <scope>NUCLEOTIDE SEQUENCE [LARGE SCALE GENOMIC DNA]</scope>
    <source>
        <strain evidence="2 3">NIES-3715</strain>
    </source>
</reference>
<name>A0AAD3CV39_9STRA</name>
<evidence type="ECO:0000313" key="3">
    <source>
        <dbReference type="Proteomes" id="UP001054902"/>
    </source>
</evidence>
<evidence type="ECO:0000313" key="2">
    <source>
        <dbReference type="EMBL" id="GFH52797.1"/>
    </source>
</evidence>
<feature type="region of interest" description="Disordered" evidence="1">
    <location>
        <begin position="213"/>
        <end position="244"/>
    </location>
</feature>
<dbReference type="AlphaFoldDB" id="A0AAD3CV39"/>
<gene>
    <name evidence="2" type="ORF">CTEN210_09273</name>
</gene>
<evidence type="ECO:0000256" key="1">
    <source>
        <dbReference type="SAM" id="MobiDB-lite"/>
    </source>
</evidence>
<sequence length="263" mass="30770">MSLNFTVLTCNEALHKEYGFDVEYLTQNDSIKYQQAFWSIVQCQTDNLAPFYEREERRVRNAIKLIKKIVEDLAQEKPQSRDDNKCRLILLVESNVRVTIENLLRFLTQSIERYQQVLRYYDEFHNESIEEEEMELLFSSLTFLDGRKLRRLRSALNSIDARGTLGIAANDTIVCIERERSSKLSRLRKGDSSVISKASIELETRMHKRSNYTSLLESTQECTRGTQNDKSTEKGETSDKKKKKTNVKLLRKFVSTFKRKLST</sequence>
<comment type="caution">
    <text evidence="2">The sequence shown here is derived from an EMBL/GenBank/DDBJ whole genome shotgun (WGS) entry which is preliminary data.</text>
</comment>
<accession>A0AAD3CV39</accession>
<feature type="compositionally biased region" description="Polar residues" evidence="1">
    <location>
        <begin position="213"/>
        <end position="229"/>
    </location>
</feature>
<dbReference type="EMBL" id="BLLK01000046">
    <property type="protein sequence ID" value="GFH52797.1"/>
    <property type="molecule type" value="Genomic_DNA"/>
</dbReference>
<organism evidence="2 3">
    <name type="scientific">Chaetoceros tenuissimus</name>
    <dbReference type="NCBI Taxonomy" id="426638"/>
    <lineage>
        <taxon>Eukaryota</taxon>
        <taxon>Sar</taxon>
        <taxon>Stramenopiles</taxon>
        <taxon>Ochrophyta</taxon>
        <taxon>Bacillariophyta</taxon>
        <taxon>Coscinodiscophyceae</taxon>
        <taxon>Chaetocerotophycidae</taxon>
        <taxon>Chaetocerotales</taxon>
        <taxon>Chaetocerotaceae</taxon>
        <taxon>Chaetoceros</taxon>
    </lineage>
</organism>